<dbReference type="EMBL" id="PFQM01000110">
    <property type="protein sequence ID" value="PJC79744.1"/>
    <property type="molecule type" value="Genomic_DNA"/>
</dbReference>
<protein>
    <recommendedName>
        <fullName evidence="3">Type II secretion system protein GspG C-terminal domain-containing protein</fullName>
    </recommendedName>
</protein>
<sequence length="115" mass="12510">IIAIISALALPNFMGARDKAKDSARISDMVAIKNALRLYYNDNQRYPDVLDAGMTGYMPSILNLGYTNFVYAKTNNGDSFLIKLKLESAQGDDDIDSQLKCGVGATDGYFAICAN</sequence>
<dbReference type="AlphaFoldDB" id="A0A2M8GJA9"/>
<gene>
    <name evidence="1" type="ORF">CO009_03555</name>
</gene>
<feature type="non-terminal residue" evidence="1">
    <location>
        <position position="1"/>
    </location>
</feature>
<dbReference type="Proteomes" id="UP000228960">
    <property type="component" value="Unassembled WGS sequence"/>
</dbReference>
<proteinExistence type="predicted"/>
<evidence type="ECO:0000313" key="2">
    <source>
        <dbReference type="Proteomes" id="UP000228960"/>
    </source>
</evidence>
<dbReference type="Gene3D" id="3.30.700.10">
    <property type="entry name" value="Glycoprotein, Type 4 Pilin"/>
    <property type="match status" value="1"/>
</dbReference>
<evidence type="ECO:0000313" key="1">
    <source>
        <dbReference type="EMBL" id="PJC79744.1"/>
    </source>
</evidence>
<organism evidence="1 2">
    <name type="scientific">Candidatus Shapirobacteria bacterium CG_4_8_14_3_um_filter_35_11</name>
    <dbReference type="NCBI Taxonomy" id="1974874"/>
    <lineage>
        <taxon>Bacteria</taxon>
        <taxon>Candidatus Shapironibacteriota</taxon>
    </lineage>
</organism>
<dbReference type="SUPFAM" id="SSF54523">
    <property type="entry name" value="Pili subunits"/>
    <property type="match status" value="1"/>
</dbReference>
<dbReference type="InterPro" id="IPR045584">
    <property type="entry name" value="Pilin-like"/>
</dbReference>
<accession>A0A2M8GJA9</accession>
<name>A0A2M8GJA9_9BACT</name>
<evidence type="ECO:0008006" key="3">
    <source>
        <dbReference type="Google" id="ProtNLM"/>
    </source>
</evidence>
<reference evidence="2" key="1">
    <citation type="submission" date="2017-09" db="EMBL/GenBank/DDBJ databases">
        <title>Depth-based differentiation of microbial function through sediment-hosted aquifers and enrichment of novel symbionts in the deep terrestrial subsurface.</title>
        <authorList>
            <person name="Probst A.J."/>
            <person name="Ladd B."/>
            <person name="Jarett J.K."/>
            <person name="Geller-Mcgrath D.E."/>
            <person name="Sieber C.M.K."/>
            <person name="Emerson J.B."/>
            <person name="Anantharaman K."/>
            <person name="Thomas B.C."/>
            <person name="Malmstrom R."/>
            <person name="Stieglmeier M."/>
            <person name="Klingl A."/>
            <person name="Woyke T."/>
            <person name="Ryan C.M."/>
            <person name="Banfield J.F."/>
        </authorList>
    </citation>
    <scope>NUCLEOTIDE SEQUENCE [LARGE SCALE GENOMIC DNA]</scope>
</reference>
<comment type="caution">
    <text evidence="1">The sequence shown here is derived from an EMBL/GenBank/DDBJ whole genome shotgun (WGS) entry which is preliminary data.</text>
</comment>